<dbReference type="AlphaFoldDB" id="A0A9P6MXT9"/>
<keyword evidence="3" id="KW-1185">Reference proteome</keyword>
<dbReference type="InterPro" id="IPR056251">
    <property type="entry name" value="Arm_rpt_dom"/>
</dbReference>
<gene>
    <name evidence="2" type="ORF">BGZ80_007935</name>
</gene>
<dbReference type="Proteomes" id="UP000703661">
    <property type="component" value="Unassembled WGS sequence"/>
</dbReference>
<reference evidence="2" key="1">
    <citation type="journal article" date="2020" name="Fungal Divers.">
        <title>Resolving the Mortierellaceae phylogeny through synthesis of multi-gene phylogenetics and phylogenomics.</title>
        <authorList>
            <person name="Vandepol N."/>
            <person name="Liber J."/>
            <person name="Desiro A."/>
            <person name="Na H."/>
            <person name="Kennedy M."/>
            <person name="Barry K."/>
            <person name="Grigoriev I.V."/>
            <person name="Miller A.N."/>
            <person name="O'Donnell K."/>
            <person name="Stajich J.E."/>
            <person name="Bonito G."/>
        </authorList>
    </citation>
    <scope>NUCLEOTIDE SEQUENCE</scope>
    <source>
        <strain evidence="2">NRRL 2769</strain>
    </source>
</reference>
<comment type="caution">
    <text evidence="2">The sequence shown here is derived from an EMBL/GenBank/DDBJ whole genome shotgun (WGS) entry which is preliminary data.</text>
</comment>
<dbReference type="EMBL" id="JAAAID010000417">
    <property type="protein sequence ID" value="KAG0017767.1"/>
    <property type="molecule type" value="Genomic_DNA"/>
</dbReference>
<evidence type="ECO:0000313" key="3">
    <source>
        <dbReference type="Proteomes" id="UP000703661"/>
    </source>
</evidence>
<name>A0A9P6MXT9_9FUNG</name>
<accession>A0A9P6MXT9</accession>
<sequence length="376" mass="42008">MLRNLFSSRTSGLSFEEALELANKRLELVCKEDVAEKALGLCNDAKLLLKDAEKNFSSKKVKDPALGEGIANTYHEHGRLLDELGFHDKARKSHSKAEKWGYVHEVSRHPGSSQPVGKRGTIRRSWSPIAALSDIRSITAATRRDSLKSGSDVTQLIHLNRTHVDPTKEALDQSEHEWLQAKAVDPDEQGRLQTMATDLIRAFVQEGFKRPNVVAEVISLAAVLEKDDSRKLLQVFADGINQSVFLDVHLLNGLAHLIRNATQGYIDDDDLVKILELLSARLKDTHAQSTQHTYQLALTISQVLDSMVDSQIEGLSREQLHEPLSDYFKGLQQNSDPYLTYQAAYAYQALLYIPNDETILQSMMRRTGKAVQGISG</sequence>
<organism evidence="2 3">
    <name type="scientific">Entomortierella chlamydospora</name>
    <dbReference type="NCBI Taxonomy" id="101097"/>
    <lineage>
        <taxon>Eukaryota</taxon>
        <taxon>Fungi</taxon>
        <taxon>Fungi incertae sedis</taxon>
        <taxon>Mucoromycota</taxon>
        <taxon>Mortierellomycotina</taxon>
        <taxon>Mortierellomycetes</taxon>
        <taxon>Mortierellales</taxon>
        <taxon>Mortierellaceae</taxon>
        <taxon>Entomortierella</taxon>
    </lineage>
</organism>
<feature type="non-terminal residue" evidence="2">
    <location>
        <position position="1"/>
    </location>
</feature>
<feature type="domain" description="Arm-like repeat" evidence="1">
    <location>
        <begin position="179"/>
        <end position="375"/>
    </location>
</feature>
<evidence type="ECO:0000313" key="2">
    <source>
        <dbReference type="EMBL" id="KAG0017767.1"/>
    </source>
</evidence>
<protein>
    <recommendedName>
        <fullName evidence="1">Arm-like repeat domain-containing protein</fullName>
    </recommendedName>
</protein>
<proteinExistence type="predicted"/>
<dbReference type="Pfam" id="PF23948">
    <property type="entry name" value="ARM_5"/>
    <property type="match status" value="1"/>
</dbReference>
<evidence type="ECO:0000259" key="1">
    <source>
        <dbReference type="Pfam" id="PF23948"/>
    </source>
</evidence>